<accession>A0A6J4MVT3</accession>
<sequence>EACGTRGRVHGLRGGPAGPPAPGGVRAHRRLAPGGGPPADRPDEAVRRVAADRARGERGGLRPPHHGAREHRRVAASLAARTVERGPRGRAGGGGDVVRGPLGALRGPPGAAGDAAQGGGAAPLARAVRAGDGGRAGDRRGHREEPQPPRPERAGGNARPAV</sequence>
<reference evidence="2" key="1">
    <citation type="submission" date="2020-02" db="EMBL/GenBank/DDBJ databases">
        <authorList>
            <person name="Meier V. D."/>
        </authorList>
    </citation>
    <scope>NUCLEOTIDE SEQUENCE</scope>
    <source>
        <strain evidence="2">AVDCRST_MAG32</strain>
    </source>
</reference>
<evidence type="ECO:0000256" key="1">
    <source>
        <dbReference type="SAM" id="MobiDB-lite"/>
    </source>
</evidence>
<evidence type="ECO:0000313" key="2">
    <source>
        <dbReference type="EMBL" id="CAA9370342.1"/>
    </source>
</evidence>
<feature type="compositionally biased region" description="Basic and acidic residues" evidence="1">
    <location>
        <begin position="135"/>
        <end position="153"/>
    </location>
</feature>
<gene>
    <name evidence="2" type="ORF">AVDCRST_MAG32-685</name>
</gene>
<dbReference type="AlphaFoldDB" id="A0A6J4MVT3"/>
<feature type="compositionally biased region" description="Basic and acidic residues" evidence="1">
    <location>
        <begin position="40"/>
        <end position="60"/>
    </location>
</feature>
<protein>
    <submittedName>
        <fullName evidence="2">Uncharacterized protein</fullName>
    </submittedName>
</protein>
<feature type="non-terminal residue" evidence="2">
    <location>
        <position position="1"/>
    </location>
</feature>
<name>A0A6J4MVT3_9ACTN</name>
<feature type="compositionally biased region" description="Basic residues" evidence="1">
    <location>
        <begin position="63"/>
        <end position="74"/>
    </location>
</feature>
<dbReference type="EMBL" id="CADCUM010000027">
    <property type="protein sequence ID" value="CAA9370342.1"/>
    <property type="molecule type" value="Genomic_DNA"/>
</dbReference>
<proteinExistence type="predicted"/>
<feature type="compositionally biased region" description="Low complexity" evidence="1">
    <location>
        <begin position="98"/>
        <end position="115"/>
    </location>
</feature>
<organism evidence="2">
    <name type="scientific">uncultured Nocardioides sp</name>
    <dbReference type="NCBI Taxonomy" id="198441"/>
    <lineage>
        <taxon>Bacteria</taxon>
        <taxon>Bacillati</taxon>
        <taxon>Actinomycetota</taxon>
        <taxon>Actinomycetes</taxon>
        <taxon>Propionibacteriales</taxon>
        <taxon>Nocardioidaceae</taxon>
        <taxon>Nocardioides</taxon>
        <taxon>environmental samples</taxon>
    </lineage>
</organism>
<feature type="region of interest" description="Disordered" evidence="1">
    <location>
        <begin position="1"/>
        <end position="162"/>
    </location>
</feature>
<feature type="non-terminal residue" evidence="2">
    <location>
        <position position="162"/>
    </location>
</feature>